<evidence type="ECO:0000256" key="1">
    <source>
        <dbReference type="SAM" id="MobiDB-lite"/>
    </source>
</evidence>
<feature type="transmembrane region" description="Helical" evidence="2">
    <location>
        <begin position="69"/>
        <end position="94"/>
    </location>
</feature>
<organism evidence="3 4">
    <name type="scientific">Xenotaenia resolanae</name>
    <dbReference type="NCBI Taxonomy" id="208358"/>
    <lineage>
        <taxon>Eukaryota</taxon>
        <taxon>Metazoa</taxon>
        <taxon>Chordata</taxon>
        <taxon>Craniata</taxon>
        <taxon>Vertebrata</taxon>
        <taxon>Euteleostomi</taxon>
        <taxon>Actinopterygii</taxon>
        <taxon>Neopterygii</taxon>
        <taxon>Teleostei</taxon>
        <taxon>Neoteleostei</taxon>
        <taxon>Acanthomorphata</taxon>
        <taxon>Ovalentaria</taxon>
        <taxon>Atherinomorphae</taxon>
        <taxon>Cyprinodontiformes</taxon>
        <taxon>Goodeidae</taxon>
        <taxon>Xenotaenia</taxon>
    </lineage>
</organism>
<feature type="transmembrane region" description="Helical" evidence="2">
    <location>
        <begin position="114"/>
        <end position="136"/>
    </location>
</feature>
<keyword evidence="2" id="KW-0472">Membrane</keyword>
<gene>
    <name evidence="3" type="ORF">XENORESO_004403</name>
</gene>
<feature type="region of interest" description="Disordered" evidence="1">
    <location>
        <begin position="236"/>
        <end position="293"/>
    </location>
</feature>
<accession>A0ABV0VUT0</accession>
<sequence length="293" mass="31982">MYRRARWALISKRSCFSLNTFQNDRENNFLLGTHGCLLRSCLCPPNSSSPQLILLFPQPLSLNPSFLPLILPVFISQHAPIICIICFLFISLFSHAEAPGFVTLDHSLRYYPSITYGVIGSGIIFVLVVALLALVLHHQRKRSVLLPRSIRGGMQHHQPLLLSRLVILDQGHAHAGGPGLSPGCNNAVGQCNPTPQALHLLSGTVYPSSVSLDSPPSYSESVLDVSWPPWFDLPPPPYLKEGEPSSEGNLPQRDDLQDGVSLPTAPDSASPEPIMALLDSQTGSSLREESDQL</sequence>
<proteinExistence type="predicted"/>
<evidence type="ECO:0000313" key="4">
    <source>
        <dbReference type="Proteomes" id="UP001444071"/>
    </source>
</evidence>
<comment type="caution">
    <text evidence="3">The sequence shown here is derived from an EMBL/GenBank/DDBJ whole genome shotgun (WGS) entry which is preliminary data.</text>
</comment>
<keyword evidence="2" id="KW-1133">Transmembrane helix</keyword>
<evidence type="ECO:0000313" key="3">
    <source>
        <dbReference type="EMBL" id="MEQ2261017.1"/>
    </source>
</evidence>
<keyword evidence="2" id="KW-0812">Transmembrane</keyword>
<dbReference type="Proteomes" id="UP001444071">
    <property type="component" value="Unassembled WGS sequence"/>
</dbReference>
<reference evidence="3 4" key="1">
    <citation type="submission" date="2021-06" db="EMBL/GenBank/DDBJ databases">
        <authorList>
            <person name="Palmer J.M."/>
        </authorList>
    </citation>
    <scope>NUCLEOTIDE SEQUENCE [LARGE SCALE GENOMIC DNA]</scope>
    <source>
        <strain evidence="3 4">XR_2019</strain>
        <tissue evidence="3">Muscle</tissue>
    </source>
</reference>
<keyword evidence="4" id="KW-1185">Reference proteome</keyword>
<evidence type="ECO:0000256" key="2">
    <source>
        <dbReference type="SAM" id="Phobius"/>
    </source>
</evidence>
<name>A0ABV0VUT0_9TELE</name>
<dbReference type="EMBL" id="JAHRIM010011779">
    <property type="protein sequence ID" value="MEQ2261017.1"/>
    <property type="molecule type" value="Genomic_DNA"/>
</dbReference>
<protein>
    <submittedName>
        <fullName evidence="3">Uncharacterized protein</fullName>
    </submittedName>
</protein>